<keyword evidence="3" id="KW-1185">Reference proteome</keyword>
<feature type="compositionally biased region" description="Low complexity" evidence="1">
    <location>
        <begin position="28"/>
        <end position="76"/>
    </location>
</feature>
<sequence>MYEASRKARTSGKRRPRPRLTGVASREAAATSAQGAAAPATATRPVPAPAAPTTTPTAPAVPAPAGAADDAPRTAPGVPGQGSATRPGGMPAQLARSAQAPSTARRDHLTEQLAGHLTALLTVTSTLQRRLASAADAAGHAGEAAEAALLRGQHADATEAAGRIEARIAQLVPGQRPLGIWEGSADPEATNRCRAGLLGLHGQARKLAARVLVVAASRQDTTTSRLACDRIDAHAAAAEQLAATAA</sequence>
<reference evidence="2 3" key="1">
    <citation type="submission" date="2020-07" db="EMBL/GenBank/DDBJ databases">
        <title>Sequencing the genomes of 1000 actinobacteria strains.</title>
        <authorList>
            <person name="Klenk H.-P."/>
        </authorList>
    </citation>
    <scope>NUCLEOTIDE SEQUENCE [LARGE SCALE GENOMIC DNA]</scope>
    <source>
        <strain evidence="2 3">DSM 42178</strain>
    </source>
</reference>
<dbReference type="RefSeq" id="WP_179814732.1">
    <property type="nucleotide sequence ID" value="NZ_JACBZD010000001.1"/>
</dbReference>
<dbReference type="EMBL" id="JACBZD010000001">
    <property type="protein sequence ID" value="NYI06099.1"/>
    <property type="molecule type" value="Genomic_DNA"/>
</dbReference>
<proteinExistence type="predicted"/>
<feature type="compositionally biased region" description="Basic residues" evidence="1">
    <location>
        <begin position="7"/>
        <end position="18"/>
    </location>
</feature>
<evidence type="ECO:0000313" key="3">
    <source>
        <dbReference type="Proteomes" id="UP000567795"/>
    </source>
</evidence>
<dbReference type="Proteomes" id="UP000567795">
    <property type="component" value="Unassembled WGS sequence"/>
</dbReference>
<feature type="region of interest" description="Disordered" evidence="1">
    <location>
        <begin position="1"/>
        <end position="106"/>
    </location>
</feature>
<evidence type="ECO:0000256" key="1">
    <source>
        <dbReference type="SAM" id="MobiDB-lite"/>
    </source>
</evidence>
<gene>
    <name evidence="2" type="ORF">FHU37_003042</name>
</gene>
<name>A0A852ZV16_9ACTN</name>
<dbReference type="AlphaFoldDB" id="A0A852ZV16"/>
<comment type="caution">
    <text evidence="2">The sequence shown here is derived from an EMBL/GenBank/DDBJ whole genome shotgun (WGS) entry which is preliminary data.</text>
</comment>
<protein>
    <submittedName>
        <fullName evidence="2">Uncharacterized protein</fullName>
    </submittedName>
</protein>
<accession>A0A852ZV16</accession>
<evidence type="ECO:0000313" key="2">
    <source>
        <dbReference type="EMBL" id="NYI06099.1"/>
    </source>
</evidence>
<organism evidence="2 3">
    <name type="scientific">Allostreptomyces psammosilenae</name>
    <dbReference type="NCBI Taxonomy" id="1892865"/>
    <lineage>
        <taxon>Bacteria</taxon>
        <taxon>Bacillati</taxon>
        <taxon>Actinomycetota</taxon>
        <taxon>Actinomycetes</taxon>
        <taxon>Kitasatosporales</taxon>
        <taxon>Streptomycetaceae</taxon>
        <taxon>Allostreptomyces</taxon>
    </lineage>
</organism>